<evidence type="ECO:0000313" key="2">
    <source>
        <dbReference type="EMBL" id="GMN27941.1"/>
    </source>
</evidence>
<evidence type="ECO:0000256" key="1">
    <source>
        <dbReference type="SAM" id="MobiDB-lite"/>
    </source>
</evidence>
<evidence type="ECO:0000313" key="3">
    <source>
        <dbReference type="Proteomes" id="UP001187192"/>
    </source>
</evidence>
<name>A0AA88CS14_FICCA</name>
<dbReference type="Proteomes" id="UP001187192">
    <property type="component" value="Unassembled WGS sequence"/>
</dbReference>
<protein>
    <submittedName>
        <fullName evidence="2">Uncharacterized protein</fullName>
    </submittedName>
</protein>
<dbReference type="AlphaFoldDB" id="A0AA88CS14"/>
<organism evidence="2 3">
    <name type="scientific">Ficus carica</name>
    <name type="common">Common fig</name>
    <dbReference type="NCBI Taxonomy" id="3494"/>
    <lineage>
        <taxon>Eukaryota</taxon>
        <taxon>Viridiplantae</taxon>
        <taxon>Streptophyta</taxon>
        <taxon>Embryophyta</taxon>
        <taxon>Tracheophyta</taxon>
        <taxon>Spermatophyta</taxon>
        <taxon>Magnoliopsida</taxon>
        <taxon>eudicotyledons</taxon>
        <taxon>Gunneridae</taxon>
        <taxon>Pentapetalae</taxon>
        <taxon>rosids</taxon>
        <taxon>fabids</taxon>
        <taxon>Rosales</taxon>
        <taxon>Moraceae</taxon>
        <taxon>Ficeae</taxon>
        <taxon>Ficus</taxon>
    </lineage>
</organism>
<dbReference type="EMBL" id="BTGU01001700">
    <property type="protein sequence ID" value="GMN27941.1"/>
    <property type="molecule type" value="Genomic_DNA"/>
</dbReference>
<feature type="region of interest" description="Disordered" evidence="1">
    <location>
        <begin position="1"/>
        <end position="24"/>
    </location>
</feature>
<gene>
    <name evidence="2" type="ORF">TIFTF001_041102</name>
</gene>
<comment type="caution">
    <text evidence="2">The sequence shown here is derived from an EMBL/GenBank/DDBJ whole genome shotgun (WGS) entry which is preliminary data.</text>
</comment>
<proteinExistence type="predicted"/>
<accession>A0AA88CS14</accession>
<sequence length="24" mass="2253">MGGGTGEELAGDTIGEETGGAKES</sequence>
<keyword evidence="3" id="KW-1185">Reference proteome</keyword>
<reference evidence="2" key="1">
    <citation type="submission" date="2023-07" db="EMBL/GenBank/DDBJ databases">
        <title>draft genome sequence of fig (Ficus carica).</title>
        <authorList>
            <person name="Takahashi T."/>
            <person name="Nishimura K."/>
        </authorList>
    </citation>
    <scope>NUCLEOTIDE SEQUENCE</scope>
</reference>